<reference evidence="1 2" key="2">
    <citation type="journal article" date="2020" name="Int. J. Syst. Evol. Microbiol.">
        <title>Leptospira yasudae sp. nov. and Leptospira stimsonii sp. nov., two new species of the pathogenic group isolated from environmental sources.</title>
        <authorList>
            <person name="Casanovas-Massana A."/>
            <person name="Hamond C."/>
            <person name="Santos L.A."/>
            <person name="de Oliveira D."/>
            <person name="Hacker K.P."/>
            <person name="Balassiano I."/>
            <person name="Costa F."/>
            <person name="Medeiros M.A."/>
            <person name="Reis M.G."/>
            <person name="Ko A.I."/>
            <person name="Wunder E.A."/>
        </authorList>
    </citation>
    <scope>NUCLEOTIDE SEQUENCE [LARGE SCALE GENOMIC DNA]</scope>
    <source>
        <strain evidence="1 2">B21</strain>
    </source>
</reference>
<evidence type="ECO:0000313" key="1">
    <source>
        <dbReference type="EMBL" id="RHX81411.1"/>
    </source>
</evidence>
<proteinExistence type="predicted"/>
<gene>
    <name evidence="1" type="ORF">DLM77_04770</name>
</gene>
<dbReference type="Proteomes" id="UP000285569">
    <property type="component" value="Unassembled WGS sequence"/>
</dbReference>
<evidence type="ECO:0000313" key="2">
    <source>
        <dbReference type="Proteomes" id="UP000285569"/>
    </source>
</evidence>
<comment type="caution">
    <text evidence="1">The sequence shown here is derived from an EMBL/GenBank/DDBJ whole genome shotgun (WGS) entry which is preliminary data.</text>
</comment>
<accession>A0ABX9M703</accession>
<protein>
    <submittedName>
        <fullName evidence="1">Uncharacterized protein</fullName>
    </submittedName>
</protein>
<keyword evidence="2" id="KW-1185">Reference proteome</keyword>
<dbReference type="EMBL" id="QHCR01000002">
    <property type="protein sequence ID" value="RHX81411.1"/>
    <property type="molecule type" value="Genomic_DNA"/>
</dbReference>
<sequence>MYGNSDEFTVKTKDCPALVGWRWRGGGKFSTKFPLSENHGFVKSNLHLKFVGTPTKSGT</sequence>
<reference evidence="2" key="1">
    <citation type="submission" date="2018-05" db="EMBL/GenBank/DDBJ databases">
        <title>Leptospira yasudae sp. nov. and Leptospira stimsonii sp. nov., two pathogenic species of the genus Leptospira isolated from environmental sources.</title>
        <authorList>
            <person name="Casanovas-Massana A."/>
            <person name="Hamond C."/>
            <person name="Santos L.A."/>
            <person name="Hacker K.P."/>
            <person name="Balassiano I."/>
            <person name="Medeiros M.A."/>
            <person name="Reis M.G."/>
            <person name="Ko A.I."/>
            <person name="Wunder E.A."/>
        </authorList>
    </citation>
    <scope>NUCLEOTIDE SEQUENCE [LARGE SCALE GENOMIC DNA]</scope>
    <source>
        <strain evidence="2">B21</strain>
    </source>
</reference>
<organism evidence="1 2">
    <name type="scientific">Leptospira yasudae</name>
    <dbReference type="NCBI Taxonomy" id="2202201"/>
    <lineage>
        <taxon>Bacteria</taxon>
        <taxon>Pseudomonadati</taxon>
        <taxon>Spirochaetota</taxon>
        <taxon>Spirochaetia</taxon>
        <taxon>Leptospirales</taxon>
        <taxon>Leptospiraceae</taxon>
        <taxon>Leptospira</taxon>
    </lineage>
</organism>
<name>A0ABX9M703_9LEPT</name>